<dbReference type="Proteomes" id="UP001168972">
    <property type="component" value="Unassembled WGS sequence"/>
</dbReference>
<feature type="transmembrane region" description="Helical" evidence="6">
    <location>
        <begin position="72"/>
        <end position="96"/>
    </location>
</feature>
<reference evidence="7" key="1">
    <citation type="journal article" date="2023" name="bioRxiv">
        <title>Scaffold-level genome assemblies of two parasitoid biocontrol wasps reveal the parthenogenesis mechanism and an associated novel virus.</title>
        <authorList>
            <person name="Inwood S."/>
            <person name="Skelly J."/>
            <person name="Guhlin J."/>
            <person name="Harrop T."/>
            <person name="Goldson S."/>
            <person name="Dearden P."/>
        </authorList>
    </citation>
    <scope>NUCLEOTIDE SEQUENCE</scope>
    <source>
        <strain evidence="7">Lincoln</strain>
        <tissue evidence="7">Whole body</tissue>
    </source>
</reference>
<keyword evidence="5 6" id="KW-0472">Membrane</keyword>
<evidence type="ECO:0000256" key="5">
    <source>
        <dbReference type="ARBA" id="ARBA00023136"/>
    </source>
</evidence>
<dbReference type="InterPro" id="IPR037185">
    <property type="entry name" value="EmrE-like"/>
</dbReference>
<evidence type="ECO:0000256" key="4">
    <source>
        <dbReference type="ARBA" id="ARBA00022989"/>
    </source>
</evidence>
<gene>
    <name evidence="7" type="ORF">PV327_009412</name>
</gene>
<evidence type="ECO:0000313" key="8">
    <source>
        <dbReference type="Proteomes" id="UP001168972"/>
    </source>
</evidence>
<feature type="transmembrane region" description="Helical" evidence="6">
    <location>
        <begin position="149"/>
        <end position="170"/>
    </location>
</feature>
<protein>
    <recommendedName>
        <fullName evidence="9">Magnesium transporter NIPA2</fullName>
    </recommendedName>
</protein>
<comment type="similarity">
    <text evidence="2">Belongs to the NIPA family.</text>
</comment>
<feature type="transmembrane region" description="Helical" evidence="6">
    <location>
        <begin position="246"/>
        <end position="266"/>
    </location>
</feature>
<sequence length="342" mass="38390">MSDPNDWDFFVGLGLALSSNLFIGSSFIIKKKALLTLQQYGVRAGAGGHGYLRQWLWWAGLITMGVGESANFMAYAFAPAAVVTPLGALSIVITAILSSKYLNERLNILGKIGCILCILGSTVILLHVPKSEEVDNFEDFIIKSQNFIFISYVFILITLNIYIAFYYGPAHGKDNLIIYIILCSTIGSLTVMSCKGLGLALKDTIYSEINQMNNLLTWIFLFSIILCIMIQMNYLNKALDLFNTGIVTPVYYVFFTTFVIIASNILFQEWRYMSFENILGSICGFLIVIMAIFLLNAFSDINISLNDLKQIAILKREIIQKRKFHHSNINEYSILPIIPRSA</sequence>
<evidence type="ECO:0000256" key="3">
    <source>
        <dbReference type="ARBA" id="ARBA00022692"/>
    </source>
</evidence>
<keyword evidence="4 6" id="KW-1133">Transmembrane helix</keyword>
<feature type="transmembrane region" description="Helical" evidence="6">
    <location>
        <begin position="215"/>
        <end position="234"/>
    </location>
</feature>
<comment type="subcellular location">
    <subcellularLocation>
        <location evidence="1">Membrane</location>
        <topology evidence="1">Multi-pass membrane protein</topology>
    </subcellularLocation>
</comment>
<evidence type="ECO:0000313" key="7">
    <source>
        <dbReference type="EMBL" id="KAK0175681.1"/>
    </source>
</evidence>
<accession>A0AA39FUB7</accession>
<evidence type="ECO:0000256" key="2">
    <source>
        <dbReference type="ARBA" id="ARBA00007230"/>
    </source>
</evidence>
<proteinExistence type="inferred from homology"/>
<evidence type="ECO:0000256" key="6">
    <source>
        <dbReference type="SAM" id="Phobius"/>
    </source>
</evidence>
<reference evidence="7" key="2">
    <citation type="submission" date="2023-03" db="EMBL/GenBank/DDBJ databases">
        <authorList>
            <person name="Inwood S.N."/>
            <person name="Skelly J.G."/>
            <person name="Guhlin J."/>
            <person name="Harrop T.W.R."/>
            <person name="Goldson S.G."/>
            <person name="Dearden P.K."/>
        </authorList>
    </citation>
    <scope>NUCLEOTIDE SEQUENCE</scope>
    <source>
        <strain evidence="7">Lincoln</strain>
        <tissue evidence="7">Whole body</tissue>
    </source>
</reference>
<dbReference type="Gene3D" id="1.10.3730.20">
    <property type="match status" value="1"/>
</dbReference>
<evidence type="ECO:0000256" key="1">
    <source>
        <dbReference type="ARBA" id="ARBA00004141"/>
    </source>
</evidence>
<keyword evidence="8" id="KW-1185">Reference proteome</keyword>
<dbReference type="PANTHER" id="PTHR12570:SF92">
    <property type="entry name" value="SPICHTHYIN, ISOFORM B"/>
    <property type="match status" value="1"/>
</dbReference>
<comment type="caution">
    <text evidence="7">The sequence shown here is derived from an EMBL/GenBank/DDBJ whole genome shotgun (WGS) entry which is preliminary data.</text>
</comment>
<dbReference type="PANTHER" id="PTHR12570">
    <property type="match status" value="1"/>
</dbReference>
<organism evidence="7 8">
    <name type="scientific">Microctonus hyperodae</name>
    <name type="common">Parasitoid wasp</name>
    <dbReference type="NCBI Taxonomy" id="165561"/>
    <lineage>
        <taxon>Eukaryota</taxon>
        <taxon>Metazoa</taxon>
        <taxon>Ecdysozoa</taxon>
        <taxon>Arthropoda</taxon>
        <taxon>Hexapoda</taxon>
        <taxon>Insecta</taxon>
        <taxon>Pterygota</taxon>
        <taxon>Neoptera</taxon>
        <taxon>Endopterygota</taxon>
        <taxon>Hymenoptera</taxon>
        <taxon>Apocrita</taxon>
        <taxon>Ichneumonoidea</taxon>
        <taxon>Braconidae</taxon>
        <taxon>Euphorinae</taxon>
        <taxon>Microctonus</taxon>
    </lineage>
</organism>
<feature type="transmembrane region" description="Helical" evidence="6">
    <location>
        <begin position="12"/>
        <end position="29"/>
    </location>
</feature>
<dbReference type="EMBL" id="JAQQBR010000005">
    <property type="protein sequence ID" value="KAK0175681.1"/>
    <property type="molecule type" value="Genomic_DNA"/>
</dbReference>
<dbReference type="Pfam" id="PF05653">
    <property type="entry name" value="Mg_trans_NIPA"/>
    <property type="match status" value="1"/>
</dbReference>
<evidence type="ECO:0008006" key="9">
    <source>
        <dbReference type="Google" id="ProtNLM"/>
    </source>
</evidence>
<feature type="transmembrane region" description="Helical" evidence="6">
    <location>
        <begin position="176"/>
        <end position="194"/>
    </location>
</feature>
<dbReference type="GO" id="GO:0016020">
    <property type="term" value="C:membrane"/>
    <property type="evidence" value="ECO:0007669"/>
    <property type="project" value="UniProtKB-SubCell"/>
</dbReference>
<feature type="transmembrane region" description="Helical" evidence="6">
    <location>
        <begin position="278"/>
        <end position="298"/>
    </location>
</feature>
<keyword evidence="3 6" id="KW-0812">Transmembrane</keyword>
<dbReference type="InterPro" id="IPR008521">
    <property type="entry name" value="Mg_trans_NIPA"/>
</dbReference>
<dbReference type="AlphaFoldDB" id="A0AA39FUB7"/>
<dbReference type="GO" id="GO:0015095">
    <property type="term" value="F:magnesium ion transmembrane transporter activity"/>
    <property type="evidence" value="ECO:0007669"/>
    <property type="project" value="InterPro"/>
</dbReference>
<name>A0AA39FUB7_MICHY</name>
<dbReference type="SUPFAM" id="SSF103481">
    <property type="entry name" value="Multidrug resistance efflux transporter EmrE"/>
    <property type="match status" value="1"/>
</dbReference>
<feature type="transmembrane region" description="Helical" evidence="6">
    <location>
        <begin position="108"/>
        <end position="128"/>
    </location>
</feature>